<dbReference type="Proteomes" id="UP000800200">
    <property type="component" value="Unassembled WGS sequence"/>
</dbReference>
<evidence type="ECO:0000313" key="3">
    <source>
        <dbReference type="Proteomes" id="UP000800200"/>
    </source>
</evidence>
<evidence type="ECO:0000256" key="1">
    <source>
        <dbReference type="SAM" id="Coils"/>
    </source>
</evidence>
<accession>A0A6A6D8V7</accession>
<proteinExistence type="predicted"/>
<dbReference type="EMBL" id="ML994722">
    <property type="protein sequence ID" value="KAF2175867.1"/>
    <property type="molecule type" value="Genomic_DNA"/>
</dbReference>
<dbReference type="AlphaFoldDB" id="A0A6A6D8V7"/>
<feature type="coiled-coil region" evidence="1">
    <location>
        <begin position="7"/>
        <end position="52"/>
    </location>
</feature>
<gene>
    <name evidence="2" type="ORF">K469DRAFT_52332</name>
</gene>
<reference evidence="2" key="1">
    <citation type="journal article" date="2020" name="Stud. Mycol.">
        <title>101 Dothideomycetes genomes: a test case for predicting lifestyles and emergence of pathogens.</title>
        <authorList>
            <person name="Haridas S."/>
            <person name="Albert R."/>
            <person name="Binder M."/>
            <person name="Bloem J."/>
            <person name="Labutti K."/>
            <person name="Salamov A."/>
            <person name="Andreopoulos B."/>
            <person name="Baker S."/>
            <person name="Barry K."/>
            <person name="Bills G."/>
            <person name="Bluhm B."/>
            <person name="Cannon C."/>
            <person name="Castanera R."/>
            <person name="Culley D."/>
            <person name="Daum C."/>
            <person name="Ezra D."/>
            <person name="Gonzalez J."/>
            <person name="Henrissat B."/>
            <person name="Kuo A."/>
            <person name="Liang C."/>
            <person name="Lipzen A."/>
            <person name="Lutzoni F."/>
            <person name="Magnuson J."/>
            <person name="Mondo S."/>
            <person name="Nolan M."/>
            <person name="Ohm R."/>
            <person name="Pangilinan J."/>
            <person name="Park H.-J."/>
            <person name="Ramirez L."/>
            <person name="Alfaro M."/>
            <person name="Sun H."/>
            <person name="Tritt A."/>
            <person name="Yoshinaga Y."/>
            <person name="Zwiers L.-H."/>
            <person name="Turgeon B."/>
            <person name="Goodwin S."/>
            <person name="Spatafora J."/>
            <person name="Crous P."/>
            <person name="Grigoriev I."/>
        </authorList>
    </citation>
    <scope>NUCLEOTIDE SEQUENCE</scope>
    <source>
        <strain evidence="2">CBS 207.26</strain>
    </source>
</reference>
<keyword evidence="1" id="KW-0175">Coiled coil</keyword>
<name>A0A6A6D8V7_9PEZI</name>
<protein>
    <submittedName>
        <fullName evidence="2">Uncharacterized protein</fullName>
    </submittedName>
</protein>
<evidence type="ECO:0000313" key="2">
    <source>
        <dbReference type="EMBL" id="KAF2175867.1"/>
    </source>
</evidence>
<sequence length="55" mass="6698">MHSFIRVLQLKIQLQQNQERIALLQKEMQRLLQATQQEREEQQRLLRQVQGELTV</sequence>
<organism evidence="2 3">
    <name type="scientific">Zopfia rhizophila CBS 207.26</name>
    <dbReference type="NCBI Taxonomy" id="1314779"/>
    <lineage>
        <taxon>Eukaryota</taxon>
        <taxon>Fungi</taxon>
        <taxon>Dikarya</taxon>
        <taxon>Ascomycota</taxon>
        <taxon>Pezizomycotina</taxon>
        <taxon>Dothideomycetes</taxon>
        <taxon>Dothideomycetes incertae sedis</taxon>
        <taxon>Zopfiaceae</taxon>
        <taxon>Zopfia</taxon>
    </lineage>
</organism>
<keyword evidence="3" id="KW-1185">Reference proteome</keyword>